<dbReference type="PROSITE" id="PS00080">
    <property type="entry name" value="MULTICOPPER_OXIDASE2"/>
    <property type="match status" value="1"/>
</dbReference>
<dbReference type="SUPFAM" id="SSF49503">
    <property type="entry name" value="Cupredoxins"/>
    <property type="match status" value="3"/>
</dbReference>
<dbReference type="PROSITE" id="PS51318">
    <property type="entry name" value="TAT"/>
    <property type="match status" value="1"/>
</dbReference>
<reference evidence="6 7" key="1">
    <citation type="journal article" date="2014" name="Int. J. Syst. Evol. Microbiol.">
        <title>Arthrobacter pityocampae sp. nov., isolated from Thaumetopoea pityocampa (Lep., Thaumetopoeidae).</title>
        <authorList>
            <person name="Ince I.A."/>
            <person name="Demirbag Z."/>
            <person name="Kati H."/>
        </authorList>
    </citation>
    <scope>NUCLEOTIDE SEQUENCE [LARGE SCALE GENOMIC DNA]</scope>
    <source>
        <strain evidence="6 7">Tp2</strain>
    </source>
</reference>
<dbReference type="InterPro" id="IPR011706">
    <property type="entry name" value="Cu-oxidase_C"/>
</dbReference>
<dbReference type="GO" id="GO:0016491">
    <property type="term" value="F:oxidoreductase activity"/>
    <property type="evidence" value="ECO:0007669"/>
    <property type="project" value="UniProtKB-KW"/>
</dbReference>
<dbReference type="PANTHER" id="PTHR11709:SF2">
    <property type="entry name" value="MULTICOPPER OXIDASE LPR1"/>
    <property type="match status" value="1"/>
</dbReference>
<dbReference type="CDD" id="cd13900">
    <property type="entry name" value="CuRO_3_Tth-MCO_like"/>
    <property type="match status" value="1"/>
</dbReference>
<dbReference type="CDD" id="cd13881">
    <property type="entry name" value="CuRO_2_McoC_like"/>
    <property type="match status" value="1"/>
</dbReference>
<feature type="domain" description="Plastocyanin-like" evidence="4">
    <location>
        <begin position="382"/>
        <end position="487"/>
    </location>
</feature>
<dbReference type="InterPro" id="IPR002355">
    <property type="entry name" value="Cu_oxidase_Cu_BS"/>
</dbReference>
<dbReference type="EMBL" id="PRKW01000003">
    <property type="protein sequence ID" value="PPB49557.1"/>
    <property type="molecule type" value="Genomic_DNA"/>
</dbReference>
<dbReference type="GO" id="GO:0005507">
    <property type="term" value="F:copper ion binding"/>
    <property type="evidence" value="ECO:0007669"/>
    <property type="project" value="InterPro"/>
</dbReference>
<dbReference type="Gene3D" id="2.60.40.420">
    <property type="entry name" value="Cupredoxins - blue copper proteins"/>
    <property type="match status" value="3"/>
</dbReference>
<dbReference type="InterPro" id="IPR045087">
    <property type="entry name" value="Cu-oxidase_fam"/>
</dbReference>
<evidence type="ECO:0000256" key="2">
    <source>
        <dbReference type="ARBA" id="ARBA00023002"/>
    </source>
</evidence>
<dbReference type="Proteomes" id="UP000239297">
    <property type="component" value="Unassembled WGS sequence"/>
</dbReference>
<evidence type="ECO:0000259" key="5">
    <source>
        <dbReference type="Pfam" id="PF07732"/>
    </source>
</evidence>
<feature type="domain" description="Plastocyanin-like" evidence="3">
    <location>
        <begin position="219"/>
        <end position="294"/>
    </location>
</feature>
<dbReference type="Pfam" id="PF07731">
    <property type="entry name" value="Cu-oxidase_2"/>
    <property type="match status" value="1"/>
</dbReference>
<feature type="domain" description="Plastocyanin-like" evidence="5">
    <location>
        <begin position="71"/>
        <end position="179"/>
    </location>
</feature>
<organism evidence="6 7">
    <name type="scientific">Arthrobacter pityocampae</name>
    <dbReference type="NCBI Taxonomy" id="547334"/>
    <lineage>
        <taxon>Bacteria</taxon>
        <taxon>Bacillati</taxon>
        <taxon>Actinomycetota</taxon>
        <taxon>Actinomycetes</taxon>
        <taxon>Micrococcales</taxon>
        <taxon>Micrococcaceae</taxon>
        <taxon>Arthrobacter</taxon>
    </lineage>
</organism>
<accession>A0A2S5IYE3</accession>
<dbReference type="AlphaFoldDB" id="A0A2S5IYE3"/>
<dbReference type="RefSeq" id="WP_104121043.1">
    <property type="nucleotide sequence ID" value="NZ_PRKW01000003.1"/>
</dbReference>
<dbReference type="Pfam" id="PF00394">
    <property type="entry name" value="Cu-oxidase"/>
    <property type="match status" value="1"/>
</dbReference>
<comment type="caution">
    <text evidence="6">The sequence shown here is derived from an EMBL/GenBank/DDBJ whole genome shotgun (WGS) entry which is preliminary data.</text>
</comment>
<dbReference type="CDD" id="cd13853">
    <property type="entry name" value="CuRO_1_Tth-MCO_like"/>
    <property type="match status" value="1"/>
</dbReference>
<name>A0A2S5IYE3_9MICC</name>
<evidence type="ECO:0000313" key="6">
    <source>
        <dbReference type="EMBL" id="PPB49557.1"/>
    </source>
</evidence>
<sequence>MKPISRRQALLLGGVGVAGTAAGSVGLIWTLTSREAPATGSDLAQPPEERSINGQLEVRLEAAPGQLLLAGRQAAALGYNGGIPGPTLRLRAGDVLKIGLVNKLLQTTNLHVHGLHVSPEGNGDNVFVAVDPGGTFDYAYELPEDHPPGVYWYHPHHHGMVADQIFAGLFGAIIVEDPEPIEVSAERVLVISDTTLDGMGNIPEVPEMDRMMGREGELILVNGQSNPHISARPGQRERWRIINTCVSRYLRLRLDGQQLQLLGMDSGRFPTPRTVNELLLTPGNRADLLVTTTTGDSTLLALYQNRRTMPGMVGSGAGARNPADQSDSTALATLRVAGEPAAAPRAVPAQQGPADLRSAPVAARRQIVLATGMGMGMGGGMMRFTINGREFDEARTDTTVAAGGVEEWTLINTSPMDHPFHLHVWPMQIIEEDGAGTNAALWQDVVNVPANGRVRVRVAFKDFRGRSAYHCHILDHEDLGMMAAIEVR</sequence>
<evidence type="ECO:0000259" key="4">
    <source>
        <dbReference type="Pfam" id="PF07731"/>
    </source>
</evidence>
<dbReference type="Pfam" id="PF07732">
    <property type="entry name" value="Cu-oxidase_3"/>
    <property type="match status" value="1"/>
</dbReference>
<proteinExistence type="predicted"/>
<evidence type="ECO:0000256" key="1">
    <source>
        <dbReference type="ARBA" id="ARBA00022723"/>
    </source>
</evidence>
<dbReference type="InterPro" id="IPR011707">
    <property type="entry name" value="Cu-oxidase-like_N"/>
</dbReference>
<dbReference type="InterPro" id="IPR001117">
    <property type="entry name" value="Cu-oxidase_2nd"/>
</dbReference>
<dbReference type="OrthoDB" id="345021at2"/>
<protein>
    <submittedName>
        <fullName evidence="6">Copper oxidase</fullName>
    </submittedName>
</protein>
<evidence type="ECO:0000313" key="7">
    <source>
        <dbReference type="Proteomes" id="UP000239297"/>
    </source>
</evidence>
<keyword evidence="7" id="KW-1185">Reference proteome</keyword>
<keyword evidence="2" id="KW-0560">Oxidoreductase</keyword>
<gene>
    <name evidence="6" type="ORF">C4K88_07665</name>
</gene>
<keyword evidence="1" id="KW-0479">Metal-binding</keyword>
<dbReference type="InterPro" id="IPR008972">
    <property type="entry name" value="Cupredoxin"/>
</dbReference>
<dbReference type="PANTHER" id="PTHR11709">
    <property type="entry name" value="MULTI-COPPER OXIDASE"/>
    <property type="match status" value="1"/>
</dbReference>
<dbReference type="InterPro" id="IPR006311">
    <property type="entry name" value="TAT_signal"/>
</dbReference>
<evidence type="ECO:0000259" key="3">
    <source>
        <dbReference type="Pfam" id="PF00394"/>
    </source>
</evidence>